<name>A0A1I9SAI5_9CAUD</name>
<evidence type="ECO:0000313" key="1">
    <source>
        <dbReference type="EMBL" id="AOZ63791.1"/>
    </source>
</evidence>
<accession>A0A1I9SAI5</accession>
<sequence length="41" mass="5476">MPLKEERLDYMRKHSTVFSDKTLYRYYRFRRYMLVKRHFKW</sequence>
<keyword evidence="2" id="KW-1185">Reference proteome</keyword>
<protein>
    <submittedName>
        <fullName evidence="1">Uncharacterized protein</fullName>
    </submittedName>
</protein>
<organism evidence="1 2">
    <name type="scientific">Rhodococcus phage Weasels2</name>
    <dbReference type="NCBI Taxonomy" id="1897437"/>
    <lineage>
        <taxon>Viruses</taxon>
        <taxon>Duplodnaviria</taxon>
        <taxon>Heunggongvirae</taxon>
        <taxon>Uroviricota</taxon>
        <taxon>Caudoviricetes</taxon>
        <taxon>Weaselvirus</taxon>
        <taxon>Weaselvirus weasel</taxon>
    </lineage>
</organism>
<proteinExistence type="predicted"/>
<evidence type="ECO:0000313" key="2">
    <source>
        <dbReference type="Proteomes" id="UP000224902"/>
    </source>
</evidence>
<dbReference type="EMBL" id="KX774321">
    <property type="protein sequence ID" value="AOZ63791.1"/>
    <property type="molecule type" value="Genomic_DNA"/>
</dbReference>
<gene>
    <name evidence="1" type="ORF">SEA_WEASELS2_213</name>
</gene>
<dbReference type="Proteomes" id="UP000224902">
    <property type="component" value="Segment"/>
</dbReference>
<reference evidence="2" key="1">
    <citation type="submission" date="2016-08" db="EMBL/GenBank/DDBJ databases">
        <authorList>
            <person name="Seilhamer J.J."/>
        </authorList>
    </citation>
    <scope>NUCLEOTIDE SEQUENCE [LARGE SCALE GENOMIC DNA]</scope>
</reference>